<evidence type="ECO:0000313" key="3">
    <source>
        <dbReference type="Proteomes" id="UP001345219"/>
    </source>
</evidence>
<name>A0AAN7GI27_9MYRT</name>
<comment type="caution">
    <text evidence="2">The sequence shown here is derived from an EMBL/GenBank/DDBJ whole genome shotgun (WGS) entry which is preliminary data.</text>
</comment>
<keyword evidence="3" id="KW-1185">Reference proteome</keyword>
<accession>A0AAN7GI27</accession>
<dbReference type="PANTHER" id="PTHR48007">
    <property type="entry name" value="LEUCINE-RICH REPEAT RECEPTOR-LIKE PROTEIN KINASE PXC1"/>
    <property type="match status" value="1"/>
</dbReference>
<dbReference type="PANTHER" id="PTHR48007:SF83">
    <property type="entry name" value="PROTEIN KINASE DOMAIN-CONTAINING PROTEIN"/>
    <property type="match status" value="1"/>
</dbReference>
<gene>
    <name evidence="2" type="ORF">SAY87_000115</name>
</gene>
<dbReference type="AlphaFoldDB" id="A0AAN7GI27"/>
<evidence type="ECO:0000259" key="1">
    <source>
        <dbReference type="PROSITE" id="PS50011"/>
    </source>
</evidence>
<dbReference type="InterPro" id="IPR000719">
    <property type="entry name" value="Prot_kinase_dom"/>
</dbReference>
<feature type="domain" description="Protein kinase" evidence="1">
    <location>
        <begin position="1"/>
        <end position="163"/>
    </location>
</feature>
<organism evidence="2 3">
    <name type="scientific">Trapa incisa</name>
    <dbReference type="NCBI Taxonomy" id="236973"/>
    <lineage>
        <taxon>Eukaryota</taxon>
        <taxon>Viridiplantae</taxon>
        <taxon>Streptophyta</taxon>
        <taxon>Embryophyta</taxon>
        <taxon>Tracheophyta</taxon>
        <taxon>Spermatophyta</taxon>
        <taxon>Magnoliopsida</taxon>
        <taxon>eudicotyledons</taxon>
        <taxon>Gunneridae</taxon>
        <taxon>Pentapetalae</taxon>
        <taxon>rosids</taxon>
        <taxon>malvids</taxon>
        <taxon>Myrtales</taxon>
        <taxon>Lythraceae</taxon>
        <taxon>Trapa</taxon>
    </lineage>
</organism>
<dbReference type="InterPro" id="IPR046959">
    <property type="entry name" value="PRK1-6/SRF4-like"/>
</dbReference>
<dbReference type="Proteomes" id="UP001345219">
    <property type="component" value="Chromosome 1"/>
</dbReference>
<dbReference type="GO" id="GO:0005524">
    <property type="term" value="F:ATP binding"/>
    <property type="evidence" value="ECO:0007669"/>
    <property type="project" value="InterPro"/>
</dbReference>
<dbReference type="Gene3D" id="1.10.510.10">
    <property type="entry name" value="Transferase(Phosphotransferase) domain 1"/>
    <property type="match status" value="1"/>
</dbReference>
<dbReference type="PROSITE" id="PS50011">
    <property type="entry name" value="PROTEIN_KINASE_DOM"/>
    <property type="match status" value="1"/>
</dbReference>
<protein>
    <recommendedName>
        <fullName evidence="1">Protein kinase domain-containing protein</fullName>
    </recommendedName>
</protein>
<proteinExistence type="predicted"/>
<sequence>MQPYIADFGLARLASITGESSRLQLEQVAMAATPELQSSPYELGIMNSGENLRSYYQAPEATTSSKPSQKWDIYSTGMILLETVTGKLPVIEVGPLRFDLVRWVEAGIRERAPLSDIVDPTLIHDLDRAEEMQRVLRIALACVDRSPEKRPSARHCLNALEKIEGR</sequence>
<dbReference type="EMBL" id="JAXIOK010000023">
    <property type="protein sequence ID" value="KAK4742114.1"/>
    <property type="molecule type" value="Genomic_DNA"/>
</dbReference>
<dbReference type="InterPro" id="IPR011009">
    <property type="entry name" value="Kinase-like_dom_sf"/>
</dbReference>
<reference evidence="2 3" key="1">
    <citation type="journal article" date="2023" name="Hortic Res">
        <title>Pangenome of water caltrop reveals structural variations and asymmetric subgenome divergence after allopolyploidization.</title>
        <authorList>
            <person name="Zhang X."/>
            <person name="Chen Y."/>
            <person name="Wang L."/>
            <person name="Yuan Y."/>
            <person name="Fang M."/>
            <person name="Shi L."/>
            <person name="Lu R."/>
            <person name="Comes H.P."/>
            <person name="Ma Y."/>
            <person name="Chen Y."/>
            <person name="Huang G."/>
            <person name="Zhou Y."/>
            <person name="Zheng Z."/>
            <person name="Qiu Y."/>
        </authorList>
    </citation>
    <scope>NUCLEOTIDE SEQUENCE [LARGE SCALE GENOMIC DNA]</scope>
    <source>
        <tissue evidence="2">Roots</tissue>
    </source>
</reference>
<dbReference type="SUPFAM" id="SSF56112">
    <property type="entry name" value="Protein kinase-like (PK-like)"/>
    <property type="match status" value="1"/>
</dbReference>
<evidence type="ECO:0000313" key="2">
    <source>
        <dbReference type="EMBL" id="KAK4742114.1"/>
    </source>
</evidence>
<dbReference type="GO" id="GO:0004672">
    <property type="term" value="F:protein kinase activity"/>
    <property type="evidence" value="ECO:0007669"/>
    <property type="project" value="InterPro"/>
</dbReference>